<proteinExistence type="predicted"/>
<evidence type="ECO:0000256" key="1">
    <source>
        <dbReference type="SAM" id="MobiDB-lite"/>
    </source>
</evidence>
<dbReference type="Proteomes" id="UP000245956">
    <property type="component" value="Unassembled WGS sequence"/>
</dbReference>
<dbReference type="AlphaFoldDB" id="A0A2U3E8A2"/>
<feature type="region of interest" description="Disordered" evidence="1">
    <location>
        <begin position="484"/>
        <end position="520"/>
    </location>
</feature>
<feature type="compositionally biased region" description="Polar residues" evidence="1">
    <location>
        <begin position="499"/>
        <end position="510"/>
    </location>
</feature>
<feature type="region of interest" description="Disordered" evidence="1">
    <location>
        <begin position="257"/>
        <end position="283"/>
    </location>
</feature>
<organism evidence="2 3">
    <name type="scientific">Purpureocillium lilacinum</name>
    <name type="common">Paecilomyces lilacinus</name>
    <dbReference type="NCBI Taxonomy" id="33203"/>
    <lineage>
        <taxon>Eukaryota</taxon>
        <taxon>Fungi</taxon>
        <taxon>Dikarya</taxon>
        <taxon>Ascomycota</taxon>
        <taxon>Pezizomycotina</taxon>
        <taxon>Sordariomycetes</taxon>
        <taxon>Hypocreomycetidae</taxon>
        <taxon>Hypocreales</taxon>
        <taxon>Ophiocordycipitaceae</taxon>
        <taxon>Purpureocillium</taxon>
    </lineage>
</organism>
<feature type="region of interest" description="Disordered" evidence="1">
    <location>
        <begin position="96"/>
        <end position="157"/>
    </location>
</feature>
<accession>A0A2U3E8A2</accession>
<feature type="compositionally biased region" description="Basic and acidic residues" evidence="1">
    <location>
        <begin position="137"/>
        <end position="148"/>
    </location>
</feature>
<feature type="region of interest" description="Disordered" evidence="1">
    <location>
        <begin position="564"/>
        <end position="583"/>
    </location>
</feature>
<feature type="compositionally biased region" description="Basic residues" evidence="1">
    <location>
        <begin position="268"/>
        <end position="280"/>
    </location>
</feature>
<evidence type="ECO:0000313" key="3">
    <source>
        <dbReference type="Proteomes" id="UP000245956"/>
    </source>
</evidence>
<sequence>MGEQHEQSLAVEDNAEAQLVSHATWKHASSTGRCSRPVSATNHRPAACRAARRLFRSSCVRARGYYRIRQVGLRLSSAAIDPTGCLLEGWKTPRQVRPGRALSSSSGPATNGAVTVSPSAGAGQLPVGDVPRRHTRERAVPRNEEAGKPGRGLAGRGRPLTATYEVKLVRPAGIRRWRHERAWQASAPELPCCVRGPSGSQLKALTNRVCEPSRRRSRSGSTCVQGVGRSFGYCDGNNASMSPFLLLQKSLRQGLSSRVTSVRDGRARRSPAARSGRSRNRQGCELKDQLRCSAPPPRRPFLPVARQQPGKVCLALLWNRDAAWAELPSQPPSTAEARRQKSLDRVGCSRSVVTLLEHTCVAAVFGFFRPVNLRCIWHLASERAWAAGLILAQQPGRLRATQIPFIFDQTWASGHDAARDATRAVSLRSHVDAMALFTFWSQLDCSSILLFASTIAVFVLPIFIIFPPVPVDRSDVLGQTHSKLGRSLAREDSPPAPTKEQQLAESSGTDGTAPVEETPSPTAVYYPIAACRGIDVSRVKDRPRMGSRCDGIYTFARLTSAAHSSADQQEAAADARQGRRASGDGYDAVAADQWEALTRSDAPPLADVQVDVWLPDEAKSSRQLGHIEGGFVVARFPWTDDDGGCGGGSLLRVRGLARRLAAKLSRGLRAVPEREMLLPLEVPSEAEIASRGYRRARVALRQGDVCSALSMETEVPPELARYLGIEHRLGILRLCDEPEPGDDGRG</sequence>
<feature type="compositionally biased region" description="Low complexity" evidence="1">
    <location>
        <begin position="564"/>
        <end position="575"/>
    </location>
</feature>
<name>A0A2U3E8A2_PURLI</name>
<feature type="compositionally biased region" description="Polar residues" evidence="1">
    <location>
        <begin position="102"/>
        <end position="118"/>
    </location>
</feature>
<reference evidence="2 3" key="1">
    <citation type="journal article" date="2016" name="Front. Microbiol.">
        <title>Genome and transcriptome sequences reveal the specific parasitism of the nematophagous Purpureocillium lilacinum 36-1.</title>
        <authorList>
            <person name="Xie J."/>
            <person name="Li S."/>
            <person name="Mo C."/>
            <person name="Xiao X."/>
            <person name="Peng D."/>
            <person name="Wang G."/>
            <person name="Xiao Y."/>
        </authorList>
    </citation>
    <scope>NUCLEOTIDE SEQUENCE [LARGE SCALE GENOMIC DNA]</scope>
    <source>
        <strain evidence="2 3">36-1</strain>
    </source>
</reference>
<evidence type="ECO:0000313" key="2">
    <source>
        <dbReference type="EMBL" id="PWI70743.1"/>
    </source>
</evidence>
<gene>
    <name evidence="2" type="ORF">PCL_13142</name>
</gene>
<comment type="caution">
    <text evidence="2">The sequence shown here is derived from an EMBL/GenBank/DDBJ whole genome shotgun (WGS) entry which is preliminary data.</text>
</comment>
<protein>
    <submittedName>
        <fullName evidence="2">MOSC domain containing protein</fullName>
    </submittedName>
</protein>
<dbReference type="EMBL" id="LCWV01000009">
    <property type="protein sequence ID" value="PWI70743.1"/>
    <property type="molecule type" value="Genomic_DNA"/>
</dbReference>